<proteinExistence type="predicted"/>
<dbReference type="InterPro" id="IPR011519">
    <property type="entry name" value="UnbV_ASPIC"/>
</dbReference>
<dbReference type="Gene3D" id="2.130.10.130">
    <property type="entry name" value="Integrin alpha, N-terminal"/>
    <property type="match status" value="2"/>
</dbReference>
<name>A0A4Q0T2G8_9BACT</name>
<evidence type="ECO:0000313" key="4">
    <source>
        <dbReference type="Proteomes" id="UP000289437"/>
    </source>
</evidence>
<dbReference type="RefSeq" id="WP_241654602.1">
    <property type="nucleotide sequence ID" value="NZ_RDSM01000002.1"/>
</dbReference>
<dbReference type="Proteomes" id="UP000289437">
    <property type="component" value="Unassembled WGS sequence"/>
</dbReference>
<organism evidence="3 4">
    <name type="scientific">Granulicella sibirica</name>
    <dbReference type="NCBI Taxonomy" id="2479048"/>
    <lineage>
        <taxon>Bacteria</taxon>
        <taxon>Pseudomonadati</taxon>
        <taxon>Acidobacteriota</taxon>
        <taxon>Terriglobia</taxon>
        <taxon>Terriglobales</taxon>
        <taxon>Acidobacteriaceae</taxon>
        <taxon>Granulicella</taxon>
    </lineage>
</organism>
<protein>
    <recommendedName>
        <fullName evidence="2">ASPIC/UnbV domain-containing protein</fullName>
    </recommendedName>
</protein>
<evidence type="ECO:0000313" key="3">
    <source>
        <dbReference type="EMBL" id="RXH56109.1"/>
    </source>
</evidence>
<dbReference type="Pfam" id="PF07593">
    <property type="entry name" value="UnbV_ASPIC"/>
    <property type="match status" value="1"/>
</dbReference>
<dbReference type="PANTHER" id="PTHR16026">
    <property type="entry name" value="CARTILAGE ACIDIC PROTEIN 1"/>
    <property type="match status" value="1"/>
</dbReference>
<dbReference type="InterPro" id="IPR013517">
    <property type="entry name" value="FG-GAP"/>
</dbReference>
<dbReference type="PANTHER" id="PTHR16026:SF0">
    <property type="entry name" value="CARTILAGE ACIDIC PROTEIN 1"/>
    <property type="match status" value="1"/>
</dbReference>
<sequence>MAASTAASGSAMGQGVVARNVTPQPRGKPSGLPFRAHFTDVAAAAGLTQPIVYGGLQRKDYIVETVGCGIAFFDFDNDGWLDIFMPCGSRMENAPADATNRLYKNNRDGTFTDVTEKAGLVRSGWASGVTIADYNNDGFEDIFITYYGQNVLYRNNGDGTFTDVTKEAGLLYAGPARWGSGCTFLDYDRDGHLDLFLATYVDLNLGKLPKPGENPYCNFKGVPVNCGPRGLGMGSHYLYRNLGNGTFVDVTEKSGIGRTAKTYAMTSVAADFDNDGWTDIYVASDSTPSLLFRNHHDGTFTEEGAERGVALSDEGTEQAGMGIAIGDYDLDGSLDIFKTHFSDDTSILYKNDGTGNFSDVTTKAGIAVETRYISWGAGFADFDNDGWPDIAVVTGSVYPEVEAKFPQYPLRTPRMIFRNLGGGRFEELIEEAGPGISAPHCSRGCAFGDFDNDGDVDMLISNLNEPPSLLRNDVSGGGNWIKVLLVGTVSNRSAIGSRIIAKYGGRMQAQAVMAQSSFYSVSDKRIHFGIGKNTSADLEIHWTNGYVEQIRGVQANGLVTIMEKRGVVKAEKWPAITK</sequence>
<reference evidence="4" key="2">
    <citation type="submission" date="2019-02" db="EMBL/GenBank/DDBJ databases">
        <title>Granulicella sibirica sp. nov., a psychrotolerant acidobacterium isolated from an organic soil layer in forested tundra, West Siberia.</title>
        <authorList>
            <person name="Oshkin I.Y."/>
            <person name="Kulichevskaya I.S."/>
            <person name="Rijpstra W.I.C."/>
            <person name="Sinninghe Damste J.S."/>
            <person name="Rakitin A.L."/>
            <person name="Ravin N.V."/>
            <person name="Dedysh S.N."/>
        </authorList>
    </citation>
    <scope>NUCLEOTIDE SEQUENCE [LARGE SCALE GENOMIC DNA]</scope>
    <source>
        <strain evidence="4">AF10</strain>
    </source>
</reference>
<reference evidence="3 4" key="1">
    <citation type="submission" date="2018-11" db="EMBL/GenBank/DDBJ databases">
        <authorList>
            <person name="Mardanov A.V."/>
            <person name="Ravin N.V."/>
            <person name="Dedysh S.N."/>
        </authorList>
    </citation>
    <scope>NUCLEOTIDE SEQUENCE [LARGE SCALE GENOMIC DNA]</scope>
    <source>
        <strain evidence="3 4">AF10</strain>
    </source>
</reference>
<comment type="caution">
    <text evidence="3">The sequence shown here is derived from an EMBL/GenBank/DDBJ whole genome shotgun (WGS) entry which is preliminary data.</text>
</comment>
<dbReference type="EMBL" id="RDSM01000002">
    <property type="protein sequence ID" value="RXH56109.1"/>
    <property type="molecule type" value="Genomic_DNA"/>
</dbReference>
<dbReference type="SUPFAM" id="SSF69318">
    <property type="entry name" value="Integrin alpha N-terminal domain"/>
    <property type="match status" value="1"/>
</dbReference>
<feature type="domain" description="ASPIC/UnbV" evidence="2">
    <location>
        <begin position="494"/>
        <end position="559"/>
    </location>
</feature>
<dbReference type="InterPro" id="IPR027039">
    <property type="entry name" value="Crtac1"/>
</dbReference>
<evidence type="ECO:0000259" key="2">
    <source>
        <dbReference type="Pfam" id="PF07593"/>
    </source>
</evidence>
<accession>A0A4Q0T2G8</accession>
<keyword evidence="4" id="KW-1185">Reference proteome</keyword>
<dbReference type="InterPro" id="IPR028994">
    <property type="entry name" value="Integrin_alpha_N"/>
</dbReference>
<evidence type="ECO:0000256" key="1">
    <source>
        <dbReference type="ARBA" id="ARBA00022729"/>
    </source>
</evidence>
<dbReference type="AlphaFoldDB" id="A0A4Q0T2G8"/>
<dbReference type="Pfam" id="PF13517">
    <property type="entry name" value="FG-GAP_3"/>
    <property type="match status" value="3"/>
</dbReference>
<gene>
    <name evidence="3" type="ORF">GRAN_2966</name>
</gene>
<keyword evidence="1" id="KW-0732">Signal</keyword>